<dbReference type="GO" id="GO:0016757">
    <property type="term" value="F:glycosyltransferase activity"/>
    <property type="evidence" value="ECO:0007669"/>
    <property type="project" value="InterPro"/>
</dbReference>
<evidence type="ECO:0000313" key="4">
    <source>
        <dbReference type="Proteomes" id="UP000034856"/>
    </source>
</evidence>
<feature type="domain" description="Glycosyl transferase family 1" evidence="2">
    <location>
        <begin position="180"/>
        <end position="341"/>
    </location>
</feature>
<organism evidence="3 4">
    <name type="scientific">Candidatus Azambacteria bacterium GW2011_GWF2_46_32</name>
    <dbReference type="NCBI Taxonomy" id="1618628"/>
    <lineage>
        <taxon>Bacteria</taxon>
        <taxon>Candidatus Azamiibacteriota</taxon>
    </lineage>
</organism>
<dbReference type="PANTHER" id="PTHR46401">
    <property type="entry name" value="GLYCOSYLTRANSFERASE WBBK-RELATED"/>
    <property type="match status" value="1"/>
</dbReference>
<reference evidence="3 4" key="1">
    <citation type="journal article" date="2015" name="Nature">
        <title>rRNA introns, odd ribosomes, and small enigmatic genomes across a large radiation of phyla.</title>
        <authorList>
            <person name="Brown C.T."/>
            <person name="Hug L.A."/>
            <person name="Thomas B.C."/>
            <person name="Sharon I."/>
            <person name="Castelle C.J."/>
            <person name="Singh A."/>
            <person name="Wilkins M.J."/>
            <person name="Williams K.H."/>
            <person name="Banfield J.F."/>
        </authorList>
    </citation>
    <scope>NUCLEOTIDE SEQUENCE [LARGE SCALE GENOMIC DNA]</scope>
</reference>
<dbReference type="InterPro" id="IPR001296">
    <property type="entry name" value="Glyco_trans_1"/>
</dbReference>
<name>A0A0G1PUY6_9BACT</name>
<gene>
    <name evidence="3" type="ORF">UX51_C0045G0005</name>
</gene>
<sequence length="361" mass="40899">MEQINQTRREITMNLLFITRKIDKNDALAGFTFQWVKKFAAKVDALNVICLEKGDISGLPENVKIYSLGKERGAGKLAKFWNFQKYAFQFVKKSDGIFCHQNPIYTILIAPWAKLQYKKIITWYTHGKVSFQLRLVNLLADVILTASPESFRLKSKKVIVTGHGIDTDFFRPAPTTSYKSQATRYKILSIGRISPVKDYETLIEAIDILVNKNNIKNIQVNIIGAPGLKTQEDYLKKLKAEVENKNLKEYISFLGPKPYPELPQFYQNCDLFVNLSRTGSVDKAVLEAMACGKLVLTSNEAFVNILKNKGAELMVKPNSPDDLALASLDVKTRTSIEAKLREEVVQNHNLDHLVQKIISII</sequence>
<dbReference type="AlphaFoldDB" id="A0A0G1PUY6"/>
<dbReference type="PATRIC" id="fig|1618628.3.peg.614"/>
<proteinExistence type="predicted"/>
<dbReference type="Proteomes" id="UP000034856">
    <property type="component" value="Unassembled WGS sequence"/>
</dbReference>
<evidence type="ECO:0000256" key="1">
    <source>
        <dbReference type="ARBA" id="ARBA00022679"/>
    </source>
</evidence>
<dbReference type="GO" id="GO:0009103">
    <property type="term" value="P:lipopolysaccharide biosynthetic process"/>
    <property type="evidence" value="ECO:0007669"/>
    <property type="project" value="TreeGrafter"/>
</dbReference>
<evidence type="ECO:0000313" key="3">
    <source>
        <dbReference type="EMBL" id="KKU36611.1"/>
    </source>
</evidence>
<dbReference type="Pfam" id="PF00534">
    <property type="entry name" value="Glycos_transf_1"/>
    <property type="match status" value="1"/>
</dbReference>
<protein>
    <submittedName>
        <fullName evidence="3">Glycosyltransferase</fullName>
    </submittedName>
</protein>
<evidence type="ECO:0000259" key="2">
    <source>
        <dbReference type="Pfam" id="PF00534"/>
    </source>
</evidence>
<dbReference type="EMBL" id="LCMM01000045">
    <property type="protein sequence ID" value="KKU36611.1"/>
    <property type="molecule type" value="Genomic_DNA"/>
</dbReference>
<dbReference type="PANTHER" id="PTHR46401:SF2">
    <property type="entry name" value="GLYCOSYLTRANSFERASE WBBK-RELATED"/>
    <property type="match status" value="1"/>
</dbReference>
<dbReference type="CDD" id="cd03801">
    <property type="entry name" value="GT4_PimA-like"/>
    <property type="match status" value="1"/>
</dbReference>
<dbReference type="SUPFAM" id="SSF53756">
    <property type="entry name" value="UDP-Glycosyltransferase/glycogen phosphorylase"/>
    <property type="match status" value="1"/>
</dbReference>
<dbReference type="Gene3D" id="3.40.50.2000">
    <property type="entry name" value="Glycogen Phosphorylase B"/>
    <property type="match status" value="1"/>
</dbReference>
<accession>A0A0G1PUY6</accession>
<keyword evidence="1 3" id="KW-0808">Transferase</keyword>
<comment type="caution">
    <text evidence="3">The sequence shown here is derived from an EMBL/GenBank/DDBJ whole genome shotgun (WGS) entry which is preliminary data.</text>
</comment>